<accession>A0ABQ4DLU4</accession>
<dbReference type="Proteomes" id="UP000614741">
    <property type="component" value="Unassembled WGS sequence"/>
</dbReference>
<dbReference type="Pfam" id="PF12277">
    <property type="entry name" value="DUF3618"/>
    <property type="match status" value="1"/>
</dbReference>
<name>A0ABQ4DLU4_9CELL</name>
<reference evidence="2 3" key="1">
    <citation type="submission" date="2021-01" db="EMBL/GenBank/DDBJ databases">
        <title>Whole genome shotgun sequence of Cellulomonas phragmiteti NBRC 110785.</title>
        <authorList>
            <person name="Komaki H."/>
            <person name="Tamura T."/>
        </authorList>
    </citation>
    <scope>NUCLEOTIDE SEQUENCE [LARGE SCALE GENOMIC DNA]</scope>
    <source>
        <strain evidence="2 3">NBRC 110785</strain>
    </source>
</reference>
<organism evidence="2 3">
    <name type="scientific">Cellulomonas phragmiteti</name>
    <dbReference type="NCBI Taxonomy" id="478780"/>
    <lineage>
        <taxon>Bacteria</taxon>
        <taxon>Bacillati</taxon>
        <taxon>Actinomycetota</taxon>
        <taxon>Actinomycetes</taxon>
        <taxon>Micrococcales</taxon>
        <taxon>Cellulomonadaceae</taxon>
        <taxon>Cellulomonas</taxon>
    </lineage>
</organism>
<keyword evidence="1" id="KW-1133">Transmembrane helix</keyword>
<keyword evidence="1" id="KW-0472">Membrane</keyword>
<evidence type="ECO:0000313" key="3">
    <source>
        <dbReference type="Proteomes" id="UP000614741"/>
    </source>
</evidence>
<dbReference type="RefSeq" id="WP_203673923.1">
    <property type="nucleotide sequence ID" value="NZ_BONP01000010.1"/>
</dbReference>
<evidence type="ECO:0000313" key="2">
    <source>
        <dbReference type="EMBL" id="GIG40318.1"/>
    </source>
</evidence>
<dbReference type="InterPro" id="IPR022062">
    <property type="entry name" value="DUF3618"/>
</dbReference>
<keyword evidence="1" id="KW-0812">Transmembrane</keyword>
<comment type="caution">
    <text evidence="2">The sequence shown here is derived from an EMBL/GenBank/DDBJ whole genome shotgun (WGS) entry which is preliminary data.</text>
</comment>
<evidence type="ECO:0000256" key="1">
    <source>
        <dbReference type="SAM" id="Phobius"/>
    </source>
</evidence>
<gene>
    <name evidence="2" type="ORF">Cph01nite_20800</name>
</gene>
<feature type="transmembrane region" description="Helical" evidence="1">
    <location>
        <begin position="73"/>
        <end position="92"/>
    </location>
</feature>
<protein>
    <recommendedName>
        <fullName evidence="4">DUF3618 domain-containing protein</fullName>
    </recommendedName>
</protein>
<sequence>MSEKDTTTTPQIAALEAEVALAREQLAMTVDSLVDQVDPRRQADRLAQKGRRLVFDATDPASLPEDRTRARKVLVIAGAVAALVVVAVVRRATRG</sequence>
<evidence type="ECO:0008006" key="4">
    <source>
        <dbReference type="Google" id="ProtNLM"/>
    </source>
</evidence>
<keyword evidence="3" id="KW-1185">Reference proteome</keyword>
<dbReference type="EMBL" id="BONP01000010">
    <property type="protein sequence ID" value="GIG40318.1"/>
    <property type="molecule type" value="Genomic_DNA"/>
</dbReference>
<proteinExistence type="predicted"/>